<reference evidence="3" key="1">
    <citation type="journal article" date="2018" name="Gigascience">
        <title>Genome assembly of the Pink Ipe (Handroanthus impetiginosus, Bignoniaceae), a highly valued, ecologically keystone Neotropical timber forest tree.</title>
        <authorList>
            <person name="Silva-Junior O.B."/>
            <person name="Grattapaglia D."/>
            <person name="Novaes E."/>
            <person name="Collevatti R.G."/>
        </authorList>
    </citation>
    <scope>NUCLEOTIDE SEQUENCE [LARGE SCALE GENOMIC DNA]</scope>
    <source>
        <strain evidence="3">cv. UFG-1</strain>
    </source>
</reference>
<sequence>MGHSYSTSTNGQQEGRSTRRKNQQHKYVLRNYPSLLGSGLRWLDYKLDPTSYFRYQYNHLRLLK</sequence>
<gene>
    <name evidence="2" type="ORF">CDL12_07251</name>
</gene>
<proteinExistence type="predicted"/>
<name>A0A2G9HRA7_9LAMI</name>
<evidence type="ECO:0000313" key="3">
    <source>
        <dbReference type="Proteomes" id="UP000231279"/>
    </source>
</evidence>
<evidence type="ECO:0000313" key="2">
    <source>
        <dbReference type="EMBL" id="PIN20065.1"/>
    </source>
</evidence>
<feature type="region of interest" description="Disordered" evidence="1">
    <location>
        <begin position="1"/>
        <end position="25"/>
    </location>
</feature>
<comment type="caution">
    <text evidence="2">The sequence shown here is derived from an EMBL/GenBank/DDBJ whole genome shotgun (WGS) entry which is preliminary data.</text>
</comment>
<accession>A0A2G9HRA7</accession>
<keyword evidence="3" id="KW-1185">Reference proteome</keyword>
<dbReference type="AlphaFoldDB" id="A0A2G9HRA7"/>
<feature type="compositionally biased region" description="Polar residues" evidence="1">
    <location>
        <begin position="1"/>
        <end position="15"/>
    </location>
</feature>
<evidence type="ECO:0000256" key="1">
    <source>
        <dbReference type="SAM" id="MobiDB-lite"/>
    </source>
</evidence>
<organism evidence="2 3">
    <name type="scientific">Handroanthus impetiginosus</name>
    <dbReference type="NCBI Taxonomy" id="429701"/>
    <lineage>
        <taxon>Eukaryota</taxon>
        <taxon>Viridiplantae</taxon>
        <taxon>Streptophyta</taxon>
        <taxon>Embryophyta</taxon>
        <taxon>Tracheophyta</taxon>
        <taxon>Spermatophyta</taxon>
        <taxon>Magnoliopsida</taxon>
        <taxon>eudicotyledons</taxon>
        <taxon>Gunneridae</taxon>
        <taxon>Pentapetalae</taxon>
        <taxon>asterids</taxon>
        <taxon>lamiids</taxon>
        <taxon>Lamiales</taxon>
        <taxon>Bignoniaceae</taxon>
        <taxon>Crescentiina</taxon>
        <taxon>Tabebuia alliance</taxon>
        <taxon>Handroanthus</taxon>
    </lineage>
</organism>
<protein>
    <submittedName>
        <fullName evidence="2">Uncharacterized protein</fullName>
    </submittedName>
</protein>
<dbReference type="Proteomes" id="UP000231279">
    <property type="component" value="Unassembled WGS sequence"/>
</dbReference>
<dbReference type="EMBL" id="NKXS01001178">
    <property type="protein sequence ID" value="PIN20065.1"/>
    <property type="molecule type" value="Genomic_DNA"/>
</dbReference>